<dbReference type="EMBL" id="CM037014">
    <property type="protein sequence ID" value="KAH7686093.1"/>
    <property type="molecule type" value="Genomic_DNA"/>
</dbReference>
<sequence>MSSTTSDSKEANQTPPKTLTLSSSSTFLHSYKSYSDISPQASSPCSFDLLSAGSPLPPIPPEFPRFKIIPRTRFIVDGFRSSGDFSVSYFLSHFHSDHYTGLGPNWSKGIIFCSEITARLLVDILKVPPFFVASLSLGETVEIDGCDVAVVDANHCPGAVQFLFVVPGTDERRSERYIHTGDFRYCDWMKSDPFLCKFIGADAVFLDTTYCNPKYVFPSQKESVEYVVETVKRIRAQSEGSSESILFLIATYVVGKEKILLEISRHCGCLLYVDDKKMQILSILGHGDSGVFTEDVSATNVHVIGWNLLGETWPYFRPNFVKMKEIMTERGYSKAVGFVPTGWMYETKRDGFAVRVKESLEIHLVPYSEHSSYDELREYVRFLRPKHVIPTVGVDVERLDSKHSLALQKHFRGLVDETANKHEFLMAFHQKSEGADMKSVQNVSVSTNEGENVGESKNPVLEVMDSEKESNLRELTELGDVVSKGAMEDLQDCLPSWVTQDQILSLLKSSGGDVVEAVSDFFEHERELYEQINDKHLSIHISQTNSFDDSASHLENNCTQVIPDCGAKKVFSQDKKPTTANFAVFNKPSLTKKRTLSAGNKPKKRGRSDRRVESSGCKQSTITKYFGKVLPDDSCDDWPAVNVAHGSVSIGQHVNIENQFSCYSDETYMKDLDHFLQIINDGIPRNAAMSLLEKAKGNIDVAVDLYYDNVNVVSSNKETSILQDAQPELSGGFTSSHAEKATCFLEKTMNLPTLFVHGASDDTSQNHVSLSIEKYSPVEHACWNAGEPAPYLHLARTFDLVEREKGRLKTSIMLCNMFRSLIALSPEDVLPAVYLCTNRIAADHENMELNIGGNLVVAALEDACGVNKSKIKEMYNVVGDLGDVAQECRQTQSLLAHPRPLSIRNLFQTLQKISLETGNGSAIRRKNLVVNLMRSCRGMEMKFLVRTLVRNLRIGAMMKTILPALAHSVVLNSYSLKHPEISESLNLQLQAISAAVADAYDVTPNLDLLIPALLNKGINFSALSLAMLPGTPIPPMLARITNGITQVLKLFQGRAFTCEFKYDGQRAQIHRLADGSIKVFSRQMKETTARFPDLINIIKEFCKPAVSTFIIDAEIVGVDRKIGNKLMSFQELSSRERGSKNSSISMDNIKVDICIFVFDIMFLNGERLLAYPLRQRRNYLKDLFLEEKLGYLEYAKEMTVESDEAGVSDESTLSRITSFFQDACSSSCEGIMAKSLDVDAGYTASKRSDAWLKVKRDYIEGVGDSLDLVPIGGWHGNGRKAGWYSPFLMACYNPDAEEYQSVCRVMTGFTDSFYKEMKEFFSGEKILSKKPPYYQTDESPDLWFSPELVWEIRGADLTISPVHHAAMGLVHPSRGISVRLPRYVCSVSDRKPEDCSTAEDIARMFNSQTRKMNVNNDVQRD</sequence>
<reference evidence="2" key="1">
    <citation type="journal article" date="2022" name="Nat. Commun.">
        <title>Chromosome evolution and the genetic basis of agronomically important traits in greater yam.</title>
        <authorList>
            <person name="Bredeson J.V."/>
            <person name="Lyons J.B."/>
            <person name="Oniyinde I.O."/>
            <person name="Okereke N.R."/>
            <person name="Kolade O."/>
            <person name="Nnabue I."/>
            <person name="Nwadili C.O."/>
            <person name="Hribova E."/>
            <person name="Parker M."/>
            <person name="Nwogha J."/>
            <person name="Shu S."/>
            <person name="Carlson J."/>
            <person name="Kariba R."/>
            <person name="Muthemba S."/>
            <person name="Knop K."/>
            <person name="Barton G.J."/>
            <person name="Sherwood A.V."/>
            <person name="Lopez-Montes A."/>
            <person name="Asiedu R."/>
            <person name="Jamnadass R."/>
            <person name="Muchugi A."/>
            <person name="Goodstein D."/>
            <person name="Egesi C.N."/>
            <person name="Featherston J."/>
            <person name="Asfaw A."/>
            <person name="Simpson G.G."/>
            <person name="Dolezel J."/>
            <person name="Hendre P.S."/>
            <person name="Van Deynze A."/>
            <person name="Kumar P.L."/>
            <person name="Obidiegwu J.E."/>
            <person name="Bhattacharjee R."/>
            <person name="Rokhsar D.S."/>
        </authorList>
    </citation>
    <scope>NUCLEOTIDE SEQUENCE [LARGE SCALE GENOMIC DNA]</scope>
    <source>
        <strain evidence="2">cv. TDa95/00328</strain>
    </source>
</reference>
<organism evidence="1 2">
    <name type="scientific">Dioscorea alata</name>
    <name type="common">Purple yam</name>
    <dbReference type="NCBI Taxonomy" id="55571"/>
    <lineage>
        <taxon>Eukaryota</taxon>
        <taxon>Viridiplantae</taxon>
        <taxon>Streptophyta</taxon>
        <taxon>Embryophyta</taxon>
        <taxon>Tracheophyta</taxon>
        <taxon>Spermatophyta</taxon>
        <taxon>Magnoliopsida</taxon>
        <taxon>Liliopsida</taxon>
        <taxon>Dioscoreales</taxon>
        <taxon>Dioscoreaceae</taxon>
        <taxon>Dioscorea</taxon>
    </lineage>
</organism>
<proteinExistence type="predicted"/>
<keyword evidence="2" id="KW-1185">Reference proteome</keyword>
<gene>
    <name evidence="1" type="ORF">IHE45_04G081500</name>
</gene>
<name>A0ACB7WE09_DIOAL</name>
<evidence type="ECO:0000313" key="2">
    <source>
        <dbReference type="Proteomes" id="UP000827976"/>
    </source>
</evidence>
<dbReference type="Proteomes" id="UP000827976">
    <property type="component" value="Chromosome 4"/>
</dbReference>
<evidence type="ECO:0000313" key="1">
    <source>
        <dbReference type="EMBL" id="KAH7686093.1"/>
    </source>
</evidence>
<comment type="caution">
    <text evidence="1">The sequence shown here is derived from an EMBL/GenBank/DDBJ whole genome shotgun (WGS) entry which is preliminary data.</text>
</comment>
<protein>
    <submittedName>
        <fullName evidence="1">DNA ligase ATP-dependent protein</fullName>
        <ecNumber evidence="1">6.5.1.1</ecNumber>
    </submittedName>
</protein>
<accession>A0ACB7WE09</accession>
<dbReference type="EC" id="6.5.1.1" evidence="1"/>
<keyword evidence="1" id="KW-0436">Ligase</keyword>